<dbReference type="PANTHER" id="PTHR32204">
    <property type="entry name" value="ATPASE RAVA"/>
    <property type="match status" value="1"/>
</dbReference>
<proteinExistence type="predicted"/>
<dbReference type="RefSeq" id="WP_078818777.1">
    <property type="nucleotide sequence ID" value="NZ_FUYJ01000012.1"/>
</dbReference>
<keyword evidence="1" id="KW-0175">Coiled coil</keyword>
<accession>A0A1T4YYW4</accession>
<evidence type="ECO:0000259" key="2">
    <source>
        <dbReference type="SMART" id="SM00382"/>
    </source>
</evidence>
<dbReference type="InterPro" id="IPR045427">
    <property type="entry name" value="MoxR"/>
</dbReference>
<reference evidence="4" key="1">
    <citation type="submission" date="2017-02" db="EMBL/GenBank/DDBJ databases">
        <authorList>
            <person name="Varghese N."/>
            <person name="Submissions S."/>
        </authorList>
    </citation>
    <scope>NUCLEOTIDE SEQUENCE [LARGE SCALE GENOMIC DNA]</scope>
    <source>
        <strain evidence="4">DSM 23966</strain>
    </source>
</reference>
<gene>
    <name evidence="3" type="ORF">SAMN04244570_0277</name>
</gene>
<sequence>MMNTNILKLEEIRQSLNAKFYERESEVEGILVALLARQHVLLIGPAGTAKSALSAELAKIVEGSKYFQWLLTRFSTPEEVFGPLSLKDLEKGIYKRNTATKMPEAHLVFLDEIFKANSAILNSLLTLINERLFYNDSAPTEVPLMSVIGASNEYPEDGEGLEALFDRFLLRFEINFITDELNFLSMMKDAGQNKEMPAMTLEDLVQLQELTDRVVIPDEIYGILAKLRRELQDEGIQPSDRRFKQSLCILQAKALINQRRTVQVDDVLILEHALWETLDQKETVSIIVRRHAQDAVVRMLDSIQNEAEEVLDATFRDHSTEVGMEATQKMNNLLSTLNQLKEANQSRKSEIDEVLDKVKSMYQEIQNNTLDPAYFYHTGRKKDKNVKSSGIFFRM</sequence>
<dbReference type="AlphaFoldDB" id="A0A1T4YYW4"/>
<organism evidence="3 4">
    <name type="scientific">Sporosarcina newyorkensis</name>
    <dbReference type="NCBI Taxonomy" id="759851"/>
    <lineage>
        <taxon>Bacteria</taxon>
        <taxon>Bacillati</taxon>
        <taxon>Bacillota</taxon>
        <taxon>Bacilli</taxon>
        <taxon>Bacillales</taxon>
        <taxon>Caryophanaceae</taxon>
        <taxon>Sporosarcina</taxon>
    </lineage>
</organism>
<dbReference type="SMART" id="SM00382">
    <property type="entry name" value="AAA"/>
    <property type="match status" value="1"/>
</dbReference>
<dbReference type="InterPro" id="IPR027417">
    <property type="entry name" value="P-loop_NTPase"/>
</dbReference>
<feature type="domain" description="AAA+ ATPase" evidence="2">
    <location>
        <begin position="36"/>
        <end position="178"/>
    </location>
</feature>
<dbReference type="EMBL" id="FUYJ01000012">
    <property type="protein sequence ID" value="SKB06997.1"/>
    <property type="molecule type" value="Genomic_DNA"/>
</dbReference>
<dbReference type="Gene3D" id="3.40.50.300">
    <property type="entry name" value="P-loop containing nucleotide triphosphate hydrolases"/>
    <property type="match status" value="1"/>
</dbReference>
<keyword evidence="4" id="KW-1185">Reference proteome</keyword>
<dbReference type="Proteomes" id="UP000190042">
    <property type="component" value="Unassembled WGS sequence"/>
</dbReference>
<dbReference type="InterPro" id="IPR041538">
    <property type="entry name" value="RavA-like_AAA_lid"/>
</dbReference>
<dbReference type="CDD" id="cd00009">
    <property type="entry name" value="AAA"/>
    <property type="match status" value="1"/>
</dbReference>
<evidence type="ECO:0000313" key="4">
    <source>
        <dbReference type="Proteomes" id="UP000190042"/>
    </source>
</evidence>
<evidence type="ECO:0000313" key="3">
    <source>
        <dbReference type="EMBL" id="SKB06997.1"/>
    </source>
</evidence>
<feature type="coiled-coil region" evidence="1">
    <location>
        <begin position="323"/>
        <end position="357"/>
    </location>
</feature>
<dbReference type="InterPro" id="IPR003593">
    <property type="entry name" value="AAA+_ATPase"/>
</dbReference>
<evidence type="ECO:0000256" key="1">
    <source>
        <dbReference type="SAM" id="Coils"/>
    </source>
</evidence>
<dbReference type="PANTHER" id="PTHR32204:SF0">
    <property type="entry name" value="ATPASE RAVA"/>
    <property type="match status" value="1"/>
</dbReference>
<dbReference type="InterPro" id="IPR050513">
    <property type="entry name" value="RavA_ATPases"/>
</dbReference>
<dbReference type="Pfam" id="PF17868">
    <property type="entry name" value="AAA_lid_8"/>
    <property type="match status" value="1"/>
</dbReference>
<protein>
    <submittedName>
        <fullName evidence="3">MoxR-like ATPase</fullName>
    </submittedName>
</protein>
<name>A0A1T4YYW4_9BACL</name>
<dbReference type="Pfam" id="PF20030">
    <property type="entry name" value="bpMoxR"/>
    <property type="match status" value="1"/>
</dbReference>
<dbReference type="SUPFAM" id="SSF52540">
    <property type="entry name" value="P-loop containing nucleoside triphosphate hydrolases"/>
    <property type="match status" value="1"/>
</dbReference>